<keyword evidence="4" id="KW-1043">Host membrane</keyword>
<evidence type="ECO:0000256" key="2">
    <source>
        <dbReference type="ARBA" id="ARBA00022703"/>
    </source>
</evidence>
<keyword evidence="9" id="KW-1185">Reference proteome</keyword>
<dbReference type="RefSeq" id="YP_009755900.1">
    <property type="nucleotide sequence ID" value="NC_046965.1"/>
</dbReference>
<dbReference type="InterPro" id="IPR005296">
    <property type="entry name" value="IBV_3C"/>
</dbReference>
<evidence type="ECO:0000256" key="1">
    <source>
        <dbReference type="ARBA" id="ARBA00022692"/>
    </source>
</evidence>
<dbReference type="GO" id="GO:0019031">
    <property type="term" value="C:viral envelope"/>
    <property type="evidence" value="ECO:0007669"/>
    <property type="project" value="UniProtKB-KW"/>
</dbReference>
<evidence type="ECO:0000256" key="3">
    <source>
        <dbReference type="ARBA" id="ARBA00022812"/>
    </source>
</evidence>
<keyword evidence="8" id="KW-0261">Viral envelope protein</keyword>
<dbReference type="PROSITE" id="PS51926">
    <property type="entry name" value="COV_E"/>
    <property type="match status" value="1"/>
</dbReference>
<dbReference type="GO" id="GO:0046760">
    <property type="term" value="P:viral budding from Golgi membrane"/>
    <property type="evidence" value="ECO:0007669"/>
    <property type="project" value="InterPro"/>
</dbReference>
<keyword evidence="8" id="KW-0946">Virion</keyword>
<dbReference type="Pfam" id="PF03620">
    <property type="entry name" value="IBV_3C"/>
    <property type="match status" value="1"/>
</dbReference>
<dbReference type="InterPro" id="IPR003873">
    <property type="entry name" value="E_protein_CoV"/>
</dbReference>
<dbReference type="GO" id="GO:0016020">
    <property type="term" value="C:membrane"/>
    <property type="evidence" value="ECO:0007669"/>
    <property type="project" value="InterPro"/>
</dbReference>
<keyword evidence="3" id="KW-1040">Host Golgi apparatus</keyword>
<keyword evidence="1 7" id="KW-0812">Transmembrane</keyword>
<evidence type="ECO:0000256" key="5">
    <source>
        <dbReference type="ARBA" id="ARBA00022989"/>
    </source>
</evidence>
<feature type="transmembrane region" description="Helical" evidence="7">
    <location>
        <begin position="12"/>
        <end position="31"/>
    </location>
</feature>
<name>A0A4D6FUX7_9GAMC</name>
<sequence>MTDILTKSVQENGSFLTAVYVFTAFVALYLLGKALYAFTQAADACFAFWYTWVALPTGKGVAFVYRNTYGRKINNPDLEAVIVNEFPKNGPNNKLVPKLS</sequence>
<organism evidence="8 9">
    <name type="scientific">Canada goose coronavirus</name>
    <dbReference type="NCBI Taxonomy" id="2569586"/>
    <lineage>
        <taxon>Viruses</taxon>
        <taxon>Riboviria</taxon>
        <taxon>Orthornavirae</taxon>
        <taxon>Pisuviricota</taxon>
        <taxon>Pisoniviricetes</taxon>
        <taxon>Nidovirales</taxon>
        <taxon>Cornidovirineae</taxon>
        <taxon>Coronaviridae</taxon>
        <taxon>Orthocoronavirinae</taxon>
        <taxon>Gammacoronavirus</taxon>
    </lineage>
</organism>
<keyword evidence="6 7" id="KW-0472">Membrane</keyword>
<keyword evidence="5 7" id="KW-1133">Transmembrane helix</keyword>
<reference evidence="8 9" key="1">
    <citation type="journal article" date="2019" name="Sci. Rep.">
        <title>Genome Organization of Canada Goose Coronavirus, A Novel Species Identified in a Mass Die-off of Canada Geese.</title>
        <authorList>
            <person name="Papineau A."/>
            <person name="Berhane Y."/>
            <person name="Wylie T.N."/>
            <person name="Wylie K.M."/>
            <person name="Sharpe S."/>
            <person name="Lung O."/>
        </authorList>
    </citation>
    <scope>NUCLEOTIDE SEQUENCE [LARGE SCALE GENOMIC DNA]</scope>
    <source>
        <strain evidence="8 9">Cambridge_Bay_2017</strain>
    </source>
</reference>
<evidence type="ECO:0000256" key="4">
    <source>
        <dbReference type="ARBA" id="ARBA00022870"/>
    </source>
</evidence>
<dbReference type="KEGG" id="vg:54124782"/>
<dbReference type="Proteomes" id="UP000502003">
    <property type="component" value="Segment"/>
</dbReference>
<dbReference type="GeneID" id="54124782"/>
<keyword evidence="2" id="KW-0053">Apoptosis</keyword>
<accession>A0A4D6FUX7</accession>
<evidence type="ECO:0000313" key="8">
    <source>
        <dbReference type="EMBL" id="QCB65100.1"/>
    </source>
</evidence>
<proteinExistence type="predicted"/>
<evidence type="ECO:0000313" key="9">
    <source>
        <dbReference type="Proteomes" id="UP000502003"/>
    </source>
</evidence>
<protein>
    <submittedName>
        <fullName evidence="8">Envelope protein</fullName>
    </submittedName>
</protein>
<dbReference type="EMBL" id="MK359255">
    <property type="protein sequence ID" value="QCB65100.1"/>
    <property type="molecule type" value="Genomic_RNA"/>
</dbReference>
<evidence type="ECO:0000256" key="7">
    <source>
        <dbReference type="SAM" id="Phobius"/>
    </source>
</evidence>
<evidence type="ECO:0000256" key="6">
    <source>
        <dbReference type="ARBA" id="ARBA00023136"/>
    </source>
</evidence>